<dbReference type="EMBL" id="CP058532">
    <property type="protein sequence ID" value="QLG30030.1"/>
    <property type="molecule type" value="Genomic_DNA"/>
</dbReference>
<dbReference type="InterPro" id="IPR013087">
    <property type="entry name" value="Znf_C2H2_type"/>
</dbReference>
<feature type="region of interest" description="Disordered" evidence="1">
    <location>
        <begin position="1"/>
        <end position="25"/>
    </location>
</feature>
<evidence type="ECO:0000259" key="2">
    <source>
        <dbReference type="PROSITE" id="PS00028"/>
    </source>
</evidence>
<feature type="domain" description="C2H2-type" evidence="2">
    <location>
        <begin position="47"/>
        <end position="68"/>
    </location>
</feature>
<dbReference type="RefSeq" id="WP_179171604.1">
    <property type="nucleotide sequence ID" value="NZ_CP058532.1"/>
</dbReference>
<sequence length="83" mass="9786">MSDVDEWKENNESFSYDPPDADPEMWSPEEFTELYDRVIGRQVKWICEHCSQPFPSLDAARRHVRTQHSVYLIGQAKLARDDD</sequence>
<name>A0A7D5GIM8_9EURY</name>
<geneLocation type="plasmid" evidence="3 4">
    <name>unnamed3</name>
</geneLocation>
<feature type="compositionally biased region" description="Basic and acidic residues" evidence="1">
    <location>
        <begin position="1"/>
        <end position="11"/>
    </location>
</feature>
<keyword evidence="3" id="KW-0614">Plasmid</keyword>
<gene>
    <name evidence="3" type="ORF">HUG10_20710</name>
</gene>
<dbReference type="KEGG" id="halg:HUG10_20710"/>
<dbReference type="Proteomes" id="UP000509750">
    <property type="component" value="Plasmid unnamed3"/>
</dbReference>
<accession>A0A7D5GIM8</accession>
<evidence type="ECO:0000313" key="4">
    <source>
        <dbReference type="Proteomes" id="UP000509750"/>
    </source>
</evidence>
<organism evidence="3 4">
    <name type="scientific">Halorarum halophilum</name>
    <dbReference type="NCBI Taxonomy" id="2743090"/>
    <lineage>
        <taxon>Archaea</taxon>
        <taxon>Methanobacteriati</taxon>
        <taxon>Methanobacteriota</taxon>
        <taxon>Stenosarchaea group</taxon>
        <taxon>Halobacteria</taxon>
        <taxon>Halobacteriales</taxon>
        <taxon>Haloferacaceae</taxon>
        <taxon>Halorarum</taxon>
    </lineage>
</organism>
<dbReference type="PROSITE" id="PS00028">
    <property type="entry name" value="ZINC_FINGER_C2H2_1"/>
    <property type="match status" value="1"/>
</dbReference>
<dbReference type="AlphaFoldDB" id="A0A7D5GIM8"/>
<proteinExistence type="predicted"/>
<keyword evidence="4" id="KW-1185">Reference proteome</keyword>
<dbReference type="GeneID" id="56031309"/>
<evidence type="ECO:0000313" key="3">
    <source>
        <dbReference type="EMBL" id="QLG30030.1"/>
    </source>
</evidence>
<evidence type="ECO:0000256" key="1">
    <source>
        <dbReference type="SAM" id="MobiDB-lite"/>
    </source>
</evidence>
<protein>
    <recommendedName>
        <fullName evidence="2">C2H2-type domain-containing protein</fullName>
    </recommendedName>
</protein>
<reference evidence="3 4" key="1">
    <citation type="submission" date="2020-07" db="EMBL/GenBank/DDBJ databases">
        <title>Gai3-2, isolated from salt lake.</title>
        <authorList>
            <person name="Cui H."/>
            <person name="Shi X."/>
        </authorList>
    </citation>
    <scope>NUCLEOTIDE SEQUENCE [LARGE SCALE GENOMIC DNA]</scope>
    <source>
        <strain evidence="3 4">Gai3-2</strain>
        <plasmid evidence="3 4">unnamed3</plasmid>
    </source>
</reference>
<dbReference type="OrthoDB" id="351012at2157"/>